<protein>
    <submittedName>
        <fullName evidence="1">8274_t:CDS:1</fullName>
    </submittedName>
</protein>
<proteinExistence type="predicted"/>
<accession>A0A9N9DM26</accession>
<organism evidence="1 2">
    <name type="scientific">Ambispora gerdemannii</name>
    <dbReference type="NCBI Taxonomy" id="144530"/>
    <lineage>
        <taxon>Eukaryota</taxon>
        <taxon>Fungi</taxon>
        <taxon>Fungi incertae sedis</taxon>
        <taxon>Mucoromycota</taxon>
        <taxon>Glomeromycotina</taxon>
        <taxon>Glomeromycetes</taxon>
        <taxon>Archaeosporales</taxon>
        <taxon>Ambisporaceae</taxon>
        <taxon>Ambispora</taxon>
    </lineage>
</organism>
<comment type="caution">
    <text evidence="1">The sequence shown here is derived from an EMBL/GenBank/DDBJ whole genome shotgun (WGS) entry which is preliminary data.</text>
</comment>
<keyword evidence="2" id="KW-1185">Reference proteome</keyword>
<gene>
    <name evidence="1" type="ORF">AGERDE_LOCUS11158</name>
</gene>
<dbReference type="Proteomes" id="UP000789831">
    <property type="component" value="Unassembled WGS sequence"/>
</dbReference>
<dbReference type="EMBL" id="CAJVPL010004243">
    <property type="protein sequence ID" value="CAG8645078.1"/>
    <property type="molecule type" value="Genomic_DNA"/>
</dbReference>
<sequence length="181" mass="20246">LEFETLDETEISVDNSLAQFECDISEVGSSDGEPWEDTLLNTEKNLDNTKSWSDIVPELLKAVEVTSVPNSDSDEMNHIDKHLSMICACIEKRDFSSSEKTCLMAVAAYFQHLKTGMARMQASELIATGLEWIKQYKVDVLENGQNNGSETRKSLLLIVTSIQKPTVFSNTKTSQLKLVHI</sequence>
<feature type="non-terminal residue" evidence="1">
    <location>
        <position position="1"/>
    </location>
</feature>
<evidence type="ECO:0000313" key="2">
    <source>
        <dbReference type="Proteomes" id="UP000789831"/>
    </source>
</evidence>
<dbReference type="AlphaFoldDB" id="A0A9N9DM26"/>
<evidence type="ECO:0000313" key="1">
    <source>
        <dbReference type="EMBL" id="CAG8645078.1"/>
    </source>
</evidence>
<name>A0A9N9DM26_9GLOM</name>
<reference evidence="1" key="1">
    <citation type="submission" date="2021-06" db="EMBL/GenBank/DDBJ databases">
        <authorList>
            <person name="Kallberg Y."/>
            <person name="Tangrot J."/>
            <person name="Rosling A."/>
        </authorList>
    </citation>
    <scope>NUCLEOTIDE SEQUENCE</scope>
    <source>
        <strain evidence="1">MT106</strain>
    </source>
</reference>